<dbReference type="Proteomes" id="UP001240150">
    <property type="component" value="Chromosome"/>
</dbReference>
<organism evidence="2 3">
    <name type="scientific">Actinoplanes oblitus</name>
    <dbReference type="NCBI Taxonomy" id="3040509"/>
    <lineage>
        <taxon>Bacteria</taxon>
        <taxon>Bacillati</taxon>
        <taxon>Actinomycetota</taxon>
        <taxon>Actinomycetes</taxon>
        <taxon>Micromonosporales</taxon>
        <taxon>Micromonosporaceae</taxon>
        <taxon>Actinoplanes</taxon>
    </lineage>
</organism>
<reference evidence="2 3" key="1">
    <citation type="submission" date="2023-06" db="EMBL/GenBank/DDBJ databases">
        <authorList>
            <person name="Yushchuk O."/>
            <person name="Binda E."/>
            <person name="Ruckert-Reed C."/>
            <person name="Fedorenko V."/>
            <person name="Kalinowski J."/>
            <person name="Marinelli F."/>
        </authorList>
    </citation>
    <scope>NUCLEOTIDE SEQUENCE [LARGE SCALE GENOMIC DNA]</scope>
    <source>
        <strain evidence="2 3">NRRL 3884</strain>
    </source>
</reference>
<sequence length="59" mass="6385">MLDGWDPAVVLLIKTLGWLALTGVILAVVYRVVRAAVRDGITAAIDADRLRSRRGHESG</sequence>
<name>A0ABY8WLS8_9ACTN</name>
<gene>
    <name evidence="2" type="ORF">ACTOB_002441</name>
</gene>
<proteinExistence type="predicted"/>
<evidence type="ECO:0000313" key="2">
    <source>
        <dbReference type="EMBL" id="WIM98824.1"/>
    </source>
</evidence>
<dbReference type="EMBL" id="CP126980">
    <property type="protein sequence ID" value="WIM98824.1"/>
    <property type="molecule type" value="Genomic_DNA"/>
</dbReference>
<keyword evidence="3" id="KW-1185">Reference proteome</keyword>
<accession>A0ABY8WLS8</accession>
<protein>
    <submittedName>
        <fullName evidence="2">Uncharacterized protein</fullName>
    </submittedName>
</protein>
<keyword evidence="1" id="KW-0812">Transmembrane</keyword>
<keyword evidence="1" id="KW-0472">Membrane</keyword>
<feature type="transmembrane region" description="Helical" evidence="1">
    <location>
        <begin position="12"/>
        <end position="33"/>
    </location>
</feature>
<dbReference type="RefSeq" id="WP_284920232.1">
    <property type="nucleotide sequence ID" value="NZ_CP126980.1"/>
</dbReference>
<keyword evidence="1" id="KW-1133">Transmembrane helix</keyword>
<evidence type="ECO:0000313" key="3">
    <source>
        <dbReference type="Proteomes" id="UP001240150"/>
    </source>
</evidence>
<evidence type="ECO:0000256" key="1">
    <source>
        <dbReference type="SAM" id="Phobius"/>
    </source>
</evidence>